<dbReference type="AlphaFoldDB" id="A0AAU7CE49"/>
<reference evidence="2" key="1">
    <citation type="submission" date="2024-05" db="EMBL/GenBank/DDBJ databases">
        <title>Planctomycetes of the genus Singulisphaera possess chitinolytic capabilities.</title>
        <authorList>
            <person name="Ivanova A."/>
        </authorList>
    </citation>
    <scope>NUCLEOTIDE SEQUENCE</scope>
    <source>
        <strain evidence="2">Ch08T</strain>
    </source>
</reference>
<protein>
    <submittedName>
        <fullName evidence="2">Lipocalin-like domain-containing protein</fullName>
    </submittedName>
</protein>
<feature type="domain" description="Lipocalin-like" evidence="1">
    <location>
        <begin position="60"/>
        <end position="102"/>
    </location>
</feature>
<dbReference type="EMBL" id="CP155447">
    <property type="protein sequence ID" value="XBH03417.1"/>
    <property type="molecule type" value="Genomic_DNA"/>
</dbReference>
<dbReference type="RefSeq" id="WP_406696150.1">
    <property type="nucleotide sequence ID" value="NZ_CP155447.1"/>
</dbReference>
<sequence length="116" mass="12576">MGYHHVTNQHDPRDAGYVYQPTRAVTGDFPAGVDVQTVQRALADAGFGADQVHLFQGEAGAAQLVSYEERPVDGSALFHSLGENPMGIIMYTPDGRMSAPLRVRGLVRRDRRGVPG</sequence>
<dbReference type="InterPro" id="IPR024311">
    <property type="entry name" value="Lipocalin-like"/>
</dbReference>
<organism evidence="2">
    <name type="scientific">Singulisphaera sp. Ch08</name>
    <dbReference type="NCBI Taxonomy" id="3120278"/>
    <lineage>
        <taxon>Bacteria</taxon>
        <taxon>Pseudomonadati</taxon>
        <taxon>Planctomycetota</taxon>
        <taxon>Planctomycetia</taxon>
        <taxon>Isosphaerales</taxon>
        <taxon>Isosphaeraceae</taxon>
        <taxon>Singulisphaera</taxon>
    </lineage>
</organism>
<dbReference type="Pfam" id="PF13924">
    <property type="entry name" value="Lipocalin_5"/>
    <property type="match status" value="1"/>
</dbReference>
<accession>A0AAU7CE49</accession>
<evidence type="ECO:0000313" key="2">
    <source>
        <dbReference type="EMBL" id="XBH03417.1"/>
    </source>
</evidence>
<evidence type="ECO:0000259" key="1">
    <source>
        <dbReference type="Pfam" id="PF13924"/>
    </source>
</evidence>
<name>A0AAU7CE49_9BACT</name>
<proteinExistence type="predicted"/>
<gene>
    <name evidence="2" type="ORF">V5E97_34685</name>
</gene>